<feature type="transmembrane region" description="Helical" evidence="6">
    <location>
        <begin position="60"/>
        <end position="82"/>
    </location>
</feature>
<dbReference type="PANTHER" id="PTHR47089:SF1">
    <property type="entry name" value="GUANOSINE ABC TRANSPORTER PERMEASE PROTEIN NUPP"/>
    <property type="match status" value="1"/>
</dbReference>
<feature type="transmembrane region" description="Helical" evidence="6">
    <location>
        <begin position="236"/>
        <end position="259"/>
    </location>
</feature>
<dbReference type="Pfam" id="PF02653">
    <property type="entry name" value="BPD_transp_2"/>
    <property type="match status" value="1"/>
</dbReference>
<keyword evidence="2" id="KW-1003">Cell membrane</keyword>
<organism evidence="7 8">
    <name type="scientific">Herbinix hemicellulosilytica</name>
    <dbReference type="NCBI Taxonomy" id="1564487"/>
    <lineage>
        <taxon>Bacteria</taxon>
        <taxon>Bacillati</taxon>
        <taxon>Bacillota</taxon>
        <taxon>Clostridia</taxon>
        <taxon>Lachnospirales</taxon>
        <taxon>Lachnospiraceae</taxon>
        <taxon>Herbinix</taxon>
    </lineage>
</organism>
<dbReference type="RefSeq" id="WP_103203495.1">
    <property type="nucleotide sequence ID" value="NZ_CVTD020000024.1"/>
</dbReference>
<protein>
    <submittedName>
        <fullName evidence="7">Putative membrane protein</fullName>
    </submittedName>
</protein>
<dbReference type="OrthoDB" id="45037at2"/>
<keyword evidence="3 6" id="KW-0812">Transmembrane</keyword>
<feature type="transmembrane region" description="Helical" evidence="6">
    <location>
        <begin position="147"/>
        <end position="165"/>
    </location>
</feature>
<accession>A0A0H5SYE2</accession>
<evidence type="ECO:0000313" key="7">
    <source>
        <dbReference type="EMBL" id="CRZ35413.1"/>
    </source>
</evidence>
<feature type="transmembrane region" description="Helical" evidence="6">
    <location>
        <begin position="115"/>
        <end position="135"/>
    </location>
</feature>
<name>A0A0H5SYE2_HERHM</name>
<dbReference type="Proteomes" id="UP000236497">
    <property type="component" value="Unassembled WGS sequence"/>
</dbReference>
<keyword evidence="8" id="KW-1185">Reference proteome</keyword>
<evidence type="ECO:0000256" key="6">
    <source>
        <dbReference type="SAM" id="Phobius"/>
    </source>
</evidence>
<dbReference type="InterPro" id="IPR001851">
    <property type="entry name" value="ABC_transp_permease"/>
</dbReference>
<feature type="transmembrane region" description="Helical" evidence="6">
    <location>
        <begin position="89"/>
        <end position="109"/>
    </location>
</feature>
<dbReference type="PANTHER" id="PTHR47089">
    <property type="entry name" value="ABC TRANSPORTER, PERMEASE PROTEIN"/>
    <property type="match status" value="1"/>
</dbReference>
<evidence type="ECO:0000256" key="1">
    <source>
        <dbReference type="ARBA" id="ARBA00004651"/>
    </source>
</evidence>
<reference evidence="7 8" key="1">
    <citation type="submission" date="2015-06" db="EMBL/GenBank/DDBJ databases">
        <authorList>
            <person name="Wibberg Daniel"/>
        </authorList>
    </citation>
    <scope>NUCLEOTIDE SEQUENCE [LARGE SCALE GENOMIC DNA]</scope>
    <source>
        <strain evidence="7 8">T3/55T</strain>
    </source>
</reference>
<evidence type="ECO:0000256" key="5">
    <source>
        <dbReference type="ARBA" id="ARBA00023136"/>
    </source>
</evidence>
<dbReference type="GO" id="GO:0005886">
    <property type="term" value="C:plasma membrane"/>
    <property type="evidence" value="ECO:0007669"/>
    <property type="project" value="UniProtKB-SubCell"/>
</dbReference>
<evidence type="ECO:0000256" key="2">
    <source>
        <dbReference type="ARBA" id="ARBA00022475"/>
    </source>
</evidence>
<evidence type="ECO:0000313" key="8">
    <source>
        <dbReference type="Proteomes" id="UP000236497"/>
    </source>
</evidence>
<dbReference type="GO" id="GO:0022857">
    <property type="term" value="F:transmembrane transporter activity"/>
    <property type="evidence" value="ECO:0007669"/>
    <property type="project" value="InterPro"/>
</dbReference>
<evidence type="ECO:0000256" key="4">
    <source>
        <dbReference type="ARBA" id="ARBA00022989"/>
    </source>
</evidence>
<proteinExistence type="predicted"/>
<gene>
    <name evidence="7" type="ORF">HHT355_2216</name>
</gene>
<feature type="transmembrane region" description="Helical" evidence="6">
    <location>
        <begin position="321"/>
        <end position="343"/>
    </location>
</feature>
<keyword evidence="4 6" id="KW-1133">Transmembrane helix</keyword>
<dbReference type="AlphaFoldDB" id="A0A0H5SYE2"/>
<keyword evidence="5 6" id="KW-0472">Membrane</keyword>
<comment type="subcellular location">
    <subcellularLocation>
        <location evidence="1">Cell membrane</location>
        <topology evidence="1">Multi-pass membrane protein</topology>
    </subcellularLocation>
</comment>
<sequence length="365" mass="39978">MRKVTKMSVNRFNTWFEVLRFLIAIFIAFAISFIIMSFSTDSPFAAIGNLFIGPLTSVRRFSTVLEMMIPLTFAGLAVNVMFKANQFNLSAEGAFFMGALISAILAIYMPGQAKLVLIIAIIAAGIVGSLVCAIPGALKIKWNCSEMVVSLMLNYVMLYFGTYIFNQVARDPNSAYKASYKFRTGVGLSNIIPKTRLHSGIFIMIAFVILTYIFMYKTKWGYKLRMTGSNIHFAKCAGIGVSGVIMSSQLIGGFIAGVGGSVEMLGMYTRFQWSALPGYGFDGVILNIIAKENPAFIPVAAFFVAYLRIGADYMYKQSDVAAEIVSIIEGLVIVLVAATAFLAKFRHRMTTKVSKNMLEAGGAKE</sequence>
<feature type="transmembrane region" description="Helical" evidence="6">
    <location>
        <begin position="197"/>
        <end position="215"/>
    </location>
</feature>
<feature type="transmembrane region" description="Helical" evidence="6">
    <location>
        <begin position="21"/>
        <end position="40"/>
    </location>
</feature>
<dbReference type="CDD" id="cd06580">
    <property type="entry name" value="TM_PBP1_transp_TpRbsC_like"/>
    <property type="match status" value="1"/>
</dbReference>
<evidence type="ECO:0000256" key="3">
    <source>
        <dbReference type="ARBA" id="ARBA00022692"/>
    </source>
</evidence>
<dbReference type="EMBL" id="CVTD020000024">
    <property type="protein sequence ID" value="CRZ35413.1"/>
    <property type="molecule type" value="Genomic_DNA"/>
</dbReference>